<comment type="subcellular location">
    <subcellularLocation>
        <location evidence="1 10">Cytoplasm</location>
    </subcellularLocation>
</comment>
<evidence type="ECO:0000256" key="4">
    <source>
        <dbReference type="ARBA" id="ARBA00022598"/>
    </source>
</evidence>
<proteinExistence type="inferred from homology"/>
<dbReference type="InterPro" id="IPR008909">
    <property type="entry name" value="DALR_anticod-bd"/>
</dbReference>
<evidence type="ECO:0000256" key="5">
    <source>
        <dbReference type="ARBA" id="ARBA00022741"/>
    </source>
</evidence>
<keyword evidence="5 10" id="KW-0547">Nucleotide-binding</keyword>
<reference evidence="12 13" key="1">
    <citation type="submission" date="2020-12" db="EMBL/GenBank/DDBJ databases">
        <title>FDA dAtabase for Regulatory Grade micrObial Sequences (FDA-ARGOS): Supporting development and validation of Infectious Disease Dx tests.</title>
        <authorList>
            <person name="Sproer C."/>
            <person name="Gronow S."/>
            <person name="Severitt S."/>
            <person name="Schroder I."/>
            <person name="Tallon L."/>
            <person name="Sadzewicz L."/>
            <person name="Zhao X."/>
            <person name="Boylan J."/>
            <person name="Ott S."/>
            <person name="Bowen H."/>
            <person name="Vavikolanu K."/>
            <person name="Mehta A."/>
            <person name="Aluvathingal J."/>
            <person name="Nadendla S."/>
            <person name="Lowell S."/>
            <person name="Myers T."/>
            <person name="Yan Y."/>
            <person name="Sichtig H."/>
        </authorList>
    </citation>
    <scope>NUCLEOTIDE SEQUENCE [LARGE SCALE GENOMIC DNA]</scope>
    <source>
        <strain evidence="12 13">FDAARGOS_911</strain>
    </source>
</reference>
<organism evidence="12 13">
    <name type="scientific">Aerococcus urinae</name>
    <dbReference type="NCBI Taxonomy" id="1376"/>
    <lineage>
        <taxon>Bacteria</taxon>
        <taxon>Bacillati</taxon>
        <taxon>Bacillota</taxon>
        <taxon>Bacilli</taxon>
        <taxon>Lactobacillales</taxon>
        <taxon>Aerococcaceae</taxon>
        <taxon>Aerococcus</taxon>
    </lineage>
</organism>
<dbReference type="OrthoDB" id="9775440at2"/>
<protein>
    <recommendedName>
        <fullName evidence="10">Glycine--tRNA ligase beta subunit</fullName>
        <ecNumber evidence="10">6.1.1.14</ecNumber>
    </recommendedName>
    <alternativeName>
        <fullName evidence="10">Glycyl-tRNA synthetase beta subunit</fullName>
        <shortName evidence="10">GlyRS</shortName>
    </alternativeName>
</protein>
<dbReference type="GO" id="GO:0006420">
    <property type="term" value="P:arginyl-tRNA aminoacylation"/>
    <property type="evidence" value="ECO:0007669"/>
    <property type="project" value="InterPro"/>
</dbReference>
<dbReference type="InterPro" id="IPR006194">
    <property type="entry name" value="Gly-tRNA-synth_heterodimer"/>
</dbReference>
<dbReference type="Proteomes" id="UP000594771">
    <property type="component" value="Chromosome"/>
</dbReference>
<dbReference type="InterPro" id="IPR015944">
    <property type="entry name" value="Gly-tRNA-synth_bsu"/>
</dbReference>
<dbReference type="PANTHER" id="PTHR30075">
    <property type="entry name" value="GLYCYL-TRNA SYNTHETASE"/>
    <property type="match status" value="1"/>
</dbReference>
<accession>A0A0X8FEG4</accession>
<dbReference type="GO" id="GO:0004814">
    <property type="term" value="F:arginine-tRNA ligase activity"/>
    <property type="evidence" value="ECO:0007669"/>
    <property type="project" value="InterPro"/>
</dbReference>
<dbReference type="HAMAP" id="MF_00255">
    <property type="entry name" value="Gly_tRNA_synth_beta"/>
    <property type="match status" value="1"/>
</dbReference>
<dbReference type="PANTHER" id="PTHR30075:SF2">
    <property type="entry name" value="GLYCINE--TRNA LIGASE, CHLOROPLASTIC_MITOCHONDRIAL 2"/>
    <property type="match status" value="1"/>
</dbReference>
<dbReference type="GO" id="GO:0006426">
    <property type="term" value="P:glycyl-tRNA aminoacylation"/>
    <property type="evidence" value="ECO:0007669"/>
    <property type="project" value="UniProtKB-UniRule"/>
</dbReference>
<dbReference type="PRINTS" id="PR01045">
    <property type="entry name" value="TRNASYNTHGB"/>
</dbReference>
<gene>
    <name evidence="10" type="primary">glyS</name>
    <name evidence="12" type="ORF">I6G68_05420</name>
</gene>
<evidence type="ECO:0000313" key="13">
    <source>
        <dbReference type="Proteomes" id="UP000594771"/>
    </source>
</evidence>
<dbReference type="Pfam" id="PF05746">
    <property type="entry name" value="DALR_1"/>
    <property type="match status" value="1"/>
</dbReference>
<dbReference type="GeneID" id="35767717"/>
<evidence type="ECO:0000256" key="10">
    <source>
        <dbReference type="HAMAP-Rule" id="MF_00255"/>
    </source>
</evidence>
<comment type="similarity">
    <text evidence="2 10">Belongs to the class-II aminoacyl-tRNA synthetase family.</text>
</comment>
<feature type="domain" description="DALR anticodon binding" evidence="11">
    <location>
        <begin position="593"/>
        <end position="687"/>
    </location>
</feature>
<dbReference type="SUPFAM" id="SSF109604">
    <property type="entry name" value="HD-domain/PDEase-like"/>
    <property type="match status" value="1"/>
</dbReference>
<dbReference type="EC" id="6.1.1.14" evidence="10"/>
<dbReference type="KEGG" id="aun:AWM73_04635"/>
<sequence>MNNHSYLIEIGLEEMPAQYVRSISKQFQERVEKFLDENRLTYGSIETFATPRRFAVLVKELADRQSTFEEEAKGPAKRIAQDDAGNWTKAAMGFARGKGLTVDDIYFKELKGEDYAYVTVRSEGLNVEEVLADIKNCVSEMNFPVSMHWDSHEFRYIRPVHWIVSLLDKEVIPFNVLAVEAGNLSRGHRFLYNESVEISHASLYEESLEKAAVIVNQDKRKQMIKEQIEALAKENNYQVPLDQDLLEEVTQIVEYPTAFVGDFDEKYLSLPAPVLITSMREHQRYFAVEDQEGKLLPHFIALRNGNHDHIETVKNGNEKVLVARLEDAMFFVEEDQKHAIDDFAQKLTDVTFHAEIGSMKQKMERTGKIAHYLYENWAMHEVFAGQLATDFTQEIDRTASIYKFDLVTQIVDEFSELQGIIGEIYAKKAGEDPQVAKAIREHYLPSGNASELPQSPLGLLFAISDKLESIISFFAIGKIPSGSNDPFALRRQMIGILAILEAEHLPLEWHQALQDIFEQVYDFDQDKQVELSQAIIQFLSDRLKNNLADKEIRFDISQAAREAKYIDVLTIIQAAELLNAHKEDEDYKDNVEAWQRINNIILKVSQEEVELPLVNEDLFESDSESDLYQAVSDLRLDEGVEEAYEEITALTPIITQFFEDNMVFTDNQDIRNNRLALLNLIDQAITKHYNVQALQAK</sequence>
<evidence type="ECO:0000256" key="8">
    <source>
        <dbReference type="ARBA" id="ARBA00023146"/>
    </source>
</evidence>
<keyword evidence="4 10" id="KW-0436">Ligase</keyword>
<dbReference type="GO" id="GO:0005829">
    <property type="term" value="C:cytosol"/>
    <property type="evidence" value="ECO:0007669"/>
    <property type="project" value="TreeGrafter"/>
</dbReference>
<dbReference type="GO" id="GO:0005524">
    <property type="term" value="F:ATP binding"/>
    <property type="evidence" value="ECO:0007669"/>
    <property type="project" value="UniProtKB-UniRule"/>
</dbReference>
<evidence type="ECO:0000256" key="9">
    <source>
        <dbReference type="ARBA" id="ARBA00047937"/>
    </source>
</evidence>
<dbReference type="GO" id="GO:0004820">
    <property type="term" value="F:glycine-tRNA ligase activity"/>
    <property type="evidence" value="ECO:0007669"/>
    <property type="project" value="UniProtKB-UniRule"/>
</dbReference>
<evidence type="ECO:0000256" key="7">
    <source>
        <dbReference type="ARBA" id="ARBA00022917"/>
    </source>
</evidence>
<dbReference type="AlphaFoldDB" id="A0A0X8FEG4"/>
<comment type="subunit">
    <text evidence="10">Tetramer of two alpha and two beta subunits.</text>
</comment>
<dbReference type="PROSITE" id="PS50861">
    <property type="entry name" value="AA_TRNA_LIGASE_II_GLYAB"/>
    <property type="match status" value="1"/>
</dbReference>
<keyword evidence="7 10" id="KW-0648">Protein biosynthesis</keyword>
<comment type="catalytic activity">
    <reaction evidence="9 10">
        <text>tRNA(Gly) + glycine + ATP = glycyl-tRNA(Gly) + AMP + diphosphate</text>
        <dbReference type="Rhea" id="RHEA:16013"/>
        <dbReference type="Rhea" id="RHEA-COMP:9664"/>
        <dbReference type="Rhea" id="RHEA-COMP:9683"/>
        <dbReference type="ChEBI" id="CHEBI:30616"/>
        <dbReference type="ChEBI" id="CHEBI:33019"/>
        <dbReference type="ChEBI" id="CHEBI:57305"/>
        <dbReference type="ChEBI" id="CHEBI:78442"/>
        <dbReference type="ChEBI" id="CHEBI:78522"/>
        <dbReference type="ChEBI" id="CHEBI:456215"/>
        <dbReference type="EC" id="6.1.1.14"/>
    </reaction>
</comment>
<dbReference type="NCBIfam" id="TIGR00211">
    <property type="entry name" value="glyS"/>
    <property type="match status" value="1"/>
</dbReference>
<evidence type="ECO:0000256" key="3">
    <source>
        <dbReference type="ARBA" id="ARBA00022490"/>
    </source>
</evidence>
<evidence type="ECO:0000256" key="1">
    <source>
        <dbReference type="ARBA" id="ARBA00004496"/>
    </source>
</evidence>
<evidence type="ECO:0000259" key="11">
    <source>
        <dbReference type="Pfam" id="PF05746"/>
    </source>
</evidence>
<dbReference type="RefSeq" id="WP_060778290.1">
    <property type="nucleotide sequence ID" value="NZ_CAJHLH010000001.1"/>
</dbReference>
<dbReference type="EMBL" id="CP065662">
    <property type="protein sequence ID" value="QPS00836.1"/>
    <property type="molecule type" value="Genomic_DNA"/>
</dbReference>
<keyword evidence="8 10" id="KW-0030">Aminoacyl-tRNA synthetase</keyword>
<evidence type="ECO:0000256" key="6">
    <source>
        <dbReference type="ARBA" id="ARBA00022840"/>
    </source>
</evidence>
<dbReference type="Pfam" id="PF02092">
    <property type="entry name" value="tRNA_synt_2f"/>
    <property type="match status" value="1"/>
</dbReference>
<name>A0A0X8FEG4_9LACT</name>
<evidence type="ECO:0000313" key="12">
    <source>
        <dbReference type="EMBL" id="QPS00836.1"/>
    </source>
</evidence>
<evidence type="ECO:0000256" key="2">
    <source>
        <dbReference type="ARBA" id="ARBA00008226"/>
    </source>
</evidence>
<keyword evidence="6 10" id="KW-0067">ATP-binding</keyword>
<keyword evidence="3 10" id="KW-0963">Cytoplasm</keyword>